<dbReference type="OrthoDB" id="292504at2"/>
<evidence type="ECO:0000256" key="1">
    <source>
        <dbReference type="SAM" id="MobiDB-lite"/>
    </source>
</evidence>
<keyword evidence="3" id="KW-1185">Reference proteome</keyword>
<feature type="region of interest" description="Disordered" evidence="1">
    <location>
        <begin position="58"/>
        <end position="83"/>
    </location>
</feature>
<comment type="caution">
    <text evidence="2">The sequence shown here is derived from an EMBL/GenBank/DDBJ whole genome shotgun (WGS) entry which is preliminary data.</text>
</comment>
<evidence type="ECO:0000313" key="3">
    <source>
        <dbReference type="Proteomes" id="UP000322699"/>
    </source>
</evidence>
<dbReference type="Proteomes" id="UP000322699">
    <property type="component" value="Unassembled WGS sequence"/>
</dbReference>
<accession>A0A5B1CK40</accession>
<dbReference type="RefSeq" id="WP_068258665.1">
    <property type="nucleotide sequence ID" value="NZ_LWSK01000006.1"/>
</dbReference>
<protein>
    <submittedName>
        <fullName evidence="2">Uncharacterized protein</fullName>
    </submittedName>
</protein>
<dbReference type="AlphaFoldDB" id="A0A5B1CK40"/>
<sequence length="83" mass="9592">MNLDLPPSTEEVLREQAFALGMSLEEFTVKTLTEMAKTATPVSKPHRDHKTWMNDVREWSESHPDTSHFVDDSRDSIYEDRGL</sequence>
<evidence type="ECO:0000313" key="2">
    <source>
        <dbReference type="EMBL" id="KAA1259694.1"/>
    </source>
</evidence>
<organism evidence="2 3">
    <name type="scientific">Rubripirellula obstinata</name>
    <dbReference type="NCBI Taxonomy" id="406547"/>
    <lineage>
        <taxon>Bacteria</taxon>
        <taxon>Pseudomonadati</taxon>
        <taxon>Planctomycetota</taxon>
        <taxon>Planctomycetia</taxon>
        <taxon>Pirellulales</taxon>
        <taxon>Pirellulaceae</taxon>
        <taxon>Rubripirellula</taxon>
    </lineage>
</organism>
<reference evidence="2 3" key="1">
    <citation type="submission" date="2019-08" db="EMBL/GenBank/DDBJ databases">
        <title>Deep-cultivation of Planctomycetes and their phenomic and genomic characterization uncovers novel biology.</title>
        <authorList>
            <person name="Wiegand S."/>
            <person name="Jogler M."/>
            <person name="Boedeker C."/>
            <person name="Pinto D."/>
            <person name="Vollmers J."/>
            <person name="Rivas-Marin E."/>
            <person name="Kohn T."/>
            <person name="Peeters S.H."/>
            <person name="Heuer A."/>
            <person name="Rast P."/>
            <person name="Oberbeckmann S."/>
            <person name="Bunk B."/>
            <person name="Jeske O."/>
            <person name="Meyerdierks A."/>
            <person name="Storesund J.E."/>
            <person name="Kallscheuer N."/>
            <person name="Luecker S."/>
            <person name="Lage O.M."/>
            <person name="Pohl T."/>
            <person name="Merkel B.J."/>
            <person name="Hornburger P."/>
            <person name="Mueller R.-W."/>
            <person name="Bruemmer F."/>
            <person name="Labrenz M."/>
            <person name="Spormann A.M."/>
            <person name="Op Den Camp H."/>
            <person name="Overmann J."/>
            <person name="Amann R."/>
            <person name="Jetten M.S.M."/>
            <person name="Mascher T."/>
            <person name="Medema M.H."/>
            <person name="Devos D.P."/>
            <person name="Kaster A.-K."/>
            <person name="Ovreas L."/>
            <person name="Rohde M."/>
            <person name="Galperin M.Y."/>
            <person name="Jogler C."/>
        </authorList>
    </citation>
    <scope>NUCLEOTIDE SEQUENCE [LARGE SCALE GENOMIC DNA]</scope>
    <source>
        <strain evidence="2 3">LF1</strain>
    </source>
</reference>
<dbReference type="EMBL" id="VRLW01000001">
    <property type="protein sequence ID" value="KAA1259694.1"/>
    <property type="molecule type" value="Genomic_DNA"/>
</dbReference>
<gene>
    <name evidence="2" type="ORF">LF1_22310</name>
</gene>
<proteinExistence type="predicted"/>
<name>A0A5B1CK40_9BACT</name>